<evidence type="ECO:0000259" key="2">
    <source>
        <dbReference type="Pfam" id="PF17891"/>
    </source>
</evidence>
<dbReference type="Gene3D" id="3.40.5.80">
    <property type="match status" value="1"/>
</dbReference>
<name>A0A0K8QN18_9GAMM</name>
<dbReference type="RefSeq" id="WP_062536786.1">
    <property type="nucleotide sequence ID" value="NZ_DF970196.1"/>
</dbReference>
<accession>A0A0K8QN18</accession>
<dbReference type="Proteomes" id="UP000253740">
    <property type="component" value="Unassembled WGS sequence"/>
</dbReference>
<sequence length="83" mass="8900">MPLQTLITVTAKRDGFRRAGRAWSTAPTTVPADAFDTDQLAALHREPMLVVEERQAEAPEGDAEPVKAEAPEGNTKSAKKAGK</sequence>
<reference evidence="3" key="1">
    <citation type="submission" date="2015-08" db="EMBL/GenBank/DDBJ databases">
        <title>Complete DNA Sequence of Pseudomonas syringae pv. actinidiae, the Causal Agent of Kiwifruit Canker Disease.</title>
        <authorList>
            <person name="Rikkerink E.H.A."/>
            <person name="Fineran P.C."/>
        </authorList>
    </citation>
    <scope>NUCLEOTIDE SEQUENCE</scope>
    <source>
        <strain evidence="3">SkMP5</strain>
    </source>
</reference>
<proteinExistence type="predicted"/>
<dbReference type="STRING" id="1475481.GCA_000953855_01603"/>
<gene>
    <name evidence="3" type="ORF">MBSD_n1573</name>
</gene>
<protein>
    <recommendedName>
        <fullName evidence="2">Mu-like prophage FluMu N-terminal domain-containing protein</fullName>
    </recommendedName>
</protein>
<evidence type="ECO:0000256" key="1">
    <source>
        <dbReference type="SAM" id="MobiDB-lite"/>
    </source>
</evidence>
<dbReference type="OrthoDB" id="3035975at2"/>
<dbReference type="InterPro" id="IPR041227">
    <property type="entry name" value="FluMu_N"/>
</dbReference>
<feature type="region of interest" description="Disordered" evidence="1">
    <location>
        <begin position="53"/>
        <end position="83"/>
    </location>
</feature>
<dbReference type="EMBL" id="DF970196">
    <property type="protein sequence ID" value="GAP66269.1"/>
    <property type="molecule type" value="Genomic_DNA"/>
</dbReference>
<dbReference type="SUPFAM" id="SSF160059">
    <property type="entry name" value="PriA/YqbF domain"/>
    <property type="match status" value="1"/>
</dbReference>
<dbReference type="AlphaFoldDB" id="A0A0K8QN18"/>
<evidence type="ECO:0000313" key="4">
    <source>
        <dbReference type="Proteomes" id="UP000253740"/>
    </source>
</evidence>
<dbReference type="Pfam" id="PF17891">
    <property type="entry name" value="FluMu_N"/>
    <property type="match status" value="1"/>
</dbReference>
<keyword evidence="4" id="KW-1185">Reference proteome</keyword>
<organism evidence="3">
    <name type="scientific">Mizugakiibacter sediminis</name>
    <dbReference type="NCBI Taxonomy" id="1475481"/>
    <lineage>
        <taxon>Bacteria</taxon>
        <taxon>Pseudomonadati</taxon>
        <taxon>Pseudomonadota</taxon>
        <taxon>Gammaproteobacteria</taxon>
        <taxon>Lysobacterales</taxon>
        <taxon>Rhodanobacteraceae</taxon>
        <taxon>Mizugakiibacter</taxon>
    </lineage>
</organism>
<evidence type="ECO:0000313" key="3">
    <source>
        <dbReference type="EMBL" id="GAP66269.1"/>
    </source>
</evidence>
<feature type="domain" description="Mu-like prophage FluMu N-terminal" evidence="2">
    <location>
        <begin position="9"/>
        <end position="53"/>
    </location>
</feature>